<evidence type="ECO:0000313" key="5">
    <source>
        <dbReference type="Proteomes" id="UP000838763"/>
    </source>
</evidence>
<dbReference type="SUPFAM" id="SSF51419">
    <property type="entry name" value="PLP-binding barrel"/>
    <property type="match status" value="1"/>
</dbReference>
<dbReference type="InterPro" id="IPR029066">
    <property type="entry name" value="PLP-binding_barrel"/>
</dbReference>
<dbReference type="InterPro" id="IPR001608">
    <property type="entry name" value="Ala_racemase_N"/>
</dbReference>
<dbReference type="GO" id="GO:0008721">
    <property type="term" value="F:D-serine ammonia-lyase activity"/>
    <property type="evidence" value="ECO:0007669"/>
    <property type="project" value="TreeGrafter"/>
</dbReference>
<proteinExistence type="inferred from homology"/>
<evidence type="ECO:0000259" key="3">
    <source>
        <dbReference type="PROSITE" id="PS50213"/>
    </source>
</evidence>
<feature type="domain" description="FAS1" evidence="3">
    <location>
        <begin position="481"/>
        <end position="615"/>
    </location>
</feature>
<dbReference type="Proteomes" id="UP000838763">
    <property type="component" value="Unassembled WGS sequence"/>
</dbReference>
<dbReference type="EMBL" id="CALLCH030000018">
    <property type="protein sequence ID" value="CAI4218620.1"/>
    <property type="molecule type" value="Genomic_DNA"/>
</dbReference>
<reference evidence="4" key="1">
    <citation type="submission" date="2022-11" db="EMBL/GenBank/DDBJ databases">
        <authorList>
            <person name="Scott C."/>
            <person name="Bruce N."/>
        </authorList>
    </citation>
    <scope>NUCLEOTIDE SEQUENCE</scope>
</reference>
<dbReference type="AlphaFoldDB" id="A0A9P1MD81"/>
<protein>
    <recommendedName>
        <fullName evidence="3">FAS1 domain-containing protein</fullName>
    </recommendedName>
</protein>
<dbReference type="InterPro" id="IPR042208">
    <property type="entry name" value="D-ser_dehydrat-like_sf"/>
</dbReference>
<accession>A0A9P1MD81</accession>
<comment type="caution">
    <text evidence="4">The sequence shown here is derived from an EMBL/GenBank/DDBJ whole genome shotgun (WGS) entry which is preliminary data.</text>
</comment>
<dbReference type="PROSITE" id="PS50213">
    <property type="entry name" value="FAS1"/>
    <property type="match status" value="1"/>
</dbReference>
<sequence>MNRVTQETLRQRVLGKSLLDSSYAIESPSAILDLAVLEQNCERMLSAVGALGLEWRAHVKTHKTTELTRLQVGNDAASPVNLVVSTIIEAENLVPLLKEYQAAGRAVSILYGFPLPPAGVGRLATISRELGAGSLSVMIDHPDQLEYARALKEAAGHPPLVFVKVDGGYHRAGVIPQSQESLYLLDLLSRSDSQGIIEFYGLYIHAGHSYDSRENWQALKYLLEEFSVLGQFADSLRPNSPSKTLTLSVGASPTSTSLQHPCLTQSAQVRDCSHQDSEICRALLTQLQELKSKGYRLEAHAGVYPTLDLQQLATHARSPELLSSNDIGITILADVVSLYPGRGPNGTTEALINVGCLGLGREPCKDMGSEKGIHYTGWGLVKPWLEAGLDYPPPTPDFPAIHGGWQVVKVSQEHGILGWKGNKADEEHATTAVTLISISSPVCSLVLGLNLFRFLGETTQLPLMAPSNDKTNQPAAAGQGEVILSDVIGRDKSINIFSGFTRDVACIETRLDDFKVNTTVLAPLNSAIEKLPRKPWEDPRDYGAFGADAYEGEDGIDRAQRNLRRFVESHIVPRSPWAENDKVQAIKPDNIEVVNVASSVSNGEVWIIKGVINYA</sequence>
<evidence type="ECO:0000313" key="4">
    <source>
        <dbReference type="EMBL" id="CAI4218620.1"/>
    </source>
</evidence>
<dbReference type="InterPro" id="IPR036378">
    <property type="entry name" value="FAS1_dom_sf"/>
</dbReference>
<dbReference type="GO" id="GO:0036088">
    <property type="term" value="P:D-serine catabolic process"/>
    <property type="evidence" value="ECO:0007669"/>
    <property type="project" value="TreeGrafter"/>
</dbReference>
<dbReference type="InterPro" id="IPR000782">
    <property type="entry name" value="FAS1_domain"/>
</dbReference>
<dbReference type="InterPro" id="IPR051466">
    <property type="entry name" value="D-amino_acid_metab_enzyme"/>
</dbReference>
<dbReference type="Gene3D" id="3.20.20.10">
    <property type="entry name" value="Alanine racemase"/>
    <property type="match status" value="1"/>
</dbReference>
<dbReference type="Gene3D" id="2.40.37.20">
    <property type="entry name" value="D-serine dehydratase-like domain"/>
    <property type="match status" value="1"/>
</dbReference>
<dbReference type="Pfam" id="PF14031">
    <property type="entry name" value="D-ser_dehydrat"/>
    <property type="match status" value="1"/>
</dbReference>
<keyword evidence="5" id="KW-1185">Reference proteome</keyword>
<name>A0A9P1MD81_9PEZI</name>
<dbReference type="InterPro" id="IPR026956">
    <property type="entry name" value="D-ser_dehydrat-like_dom"/>
</dbReference>
<dbReference type="PANTHER" id="PTHR28004">
    <property type="entry name" value="ZGC:162816-RELATED"/>
    <property type="match status" value="1"/>
</dbReference>
<dbReference type="PANTHER" id="PTHR28004:SF2">
    <property type="entry name" value="D-SERINE DEHYDRATASE"/>
    <property type="match status" value="1"/>
</dbReference>
<dbReference type="Pfam" id="PF01168">
    <property type="entry name" value="Ala_racemase_N"/>
    <property type="match status" value="1"/>
</dbReference>
<keyword evidence="2" id="KW-0456">Lyase</keyword>
<dbReference type="SUPFAM" id="SSF82153">
    <property type="entry name" value="FAS1 domain"/>
    <property type="match status" value="1"/>
</dbReference>
<gene>
    <name evidence="4" type="ORF">PPNO1_LOCUS8199</name>
</gene>
<dbReference type="SMART" id="SM01119">
    <property type="entry name" value="D-ser_dehydrat"/>
    <property type="match status" value="1"/>
</dbReference>
<comment type="similarity">
    <text evidence="1">Belongs to the DSD1 family.</text>
</comment>
<evidence type="ECO:0000256" key="2">
    <source>
        <dbReference type="ARBA" id="ARBA00023239"/>
    </source>
</evidence>
<dbReference type="OrthoDB" id="20198at2759"/>
<organism evidence="4 5">
    <name type="scientific">Parascedosporium putredinis</name>
    <dbReference type="NCBI Taxonomy" id="1442378"/>
    <lineage>
        <taxon>Eukaryota</taxon>
        <taxon>Fungi</taxon>
        <taxon>Dikarya</taxon>
        <taxon>Ascomycota</taxon>
        <taxon>Pezizomycotina</taxon>
        <taxon>Sordariomycetes</taxon>
        <taxon>Hypocreomycetidae</taxon>
        <taxon>Microascales</taxon>
        <taxon>Microascaceae</taxon>
        <taxon>Parascedosporium</taxon>
    </lineage>
</organism>
<evidence type="ECO:0000256" key="1">
    <source>
        <dbReference type="ARBA" id="ARBA00005323"/>
    </source>
</evidence>